<sequence>MYKYSVFNLTDANLNAYKRDFEAHIKEDIQNTIGTFIGLKMQFSLDWDSEYFTGLDLAWKIARGEDEYMDDKATKHNLRQWKDSLGQMIQKNENAKVNGTILPRSYVFQPLTRKYLFDNVADYALILADIRISAMLDEFLAITQARLLGGFKQRESIVREIQSDSVKWIIGADGNYMIKGKDYISILKDRNRWYWTDNVKRTKDRNRIS</sequence>
<organism evidence="1">
    <name type="scientific">Mesotoga infera</name>
    <dbReference type="NCBI Taxonomy" id="1236046"/>
    <lineage>
        <taxon>Bacteria</taxon>
        <taxon>Thermotogati</taxon>
        <taxon>Thermotogota</taxon>
        <taxon>Thermotogae</taxon>
        <taxon>Kosmotogales</taxon>
        <taxon>Kosmotogaceae</taxon>
        <taxon>Mesotoga</taxon>
    </lineage>
</organism>
<evidence type="ECO:0000313" key="1">
    <source>
        <dbReference type="EMBL" id="HDP76950.1"/>
    </source>
</evidence>
<protein>
    <submittedName>
        <fullName evidence="1">Uncharacterized protein</fullName>
    </submittedName>
</protein>
<dbReference type="AlphaFoldDB" id="A0A7C1CUY0"/>
<name>A0A7C1CUY0_9BACT</name>
<accession>A0A7C1CUY0</accession>
<reference evidence="1" key="1">
    <citation type="journal article" date="2020" name="mSystems">
        <title>Genome- and Community-Level Interaction Insights into Carbon Utilization and Element Cycling Functions of Hydrothermarchaeota in Hydrothermal Sediment.</title>
        <authorList>
            <person name="Zhou Z."/>
            <person name="Liu Y."/>
            <person name="Xu W."/>
            <person name="Pan J."/>
            <person name="Luo Z.H."/>
            <person name="Li M."/>
        </authorList>
    </citation>
    <scope>NUCLEOTIDE SEQUENCE [LARGE SCALE GENOMIC DNA]</scope>
    <source>
        <strain evidence="1">SpSt-1179</strain>
    </source>
</reference>
<dbReference type="Proteomes" id="UP000886198">
    <property type="component" value="Unassembled WGS sequence"/>
</dbReference>
<comment type="caution">
    <text evidence="1">The sequence shown here is derived from an EMBL/GenBank/DDBJ whole genome shotgun (WGS) entry which is preliminary data.</text>
</comment>
<gene>
    <name evidence="1" type="ORF">ENN47_01950</name>
</gene>
<dbReference type="EMBL" id="DSBT01000059">
    <property type="protein sequence ID" value="HDP76950.1"/>
    <property type="molecule type" value="Genomic_DNA"/>
</dbReference>
<proteinExistence type="predicted"/>